<gene>
    <name evidence="7" type="ORF">AKO1_009760</name>
</gene>
<dbReference type="PANTHER" id="PTHR21013">
    <property type="entry name" value="ATP SYNTHASE MITOCHONDRIAL F1 COMPLEX ASSEMBLY FACTOR 2/ATP12 PROTEIN, MITOCHONDRIAL PRECURSOR"/>
    <property type="match status" value="1"/>
</dbReference>
<dbReference type="Gene3D" id="1.10.3580.10">
    <property type="entry name" value="ATP12 ATPase"/>
    <property type="match status" value="1"/>
</dbReference>
<comment type="subcellular location">
    <subcellularLocation>
        <location evidence="1">Mitochondrion</location>
    </subcellularLocation>
</comment>
<evidence type="ECO:0000256" key="3">
    <source>
        <dbReference type="ARBA" id="ARBA00022946"/>
    </source>
</evidence>
<reference evidence="7 8" key="1">
    <citation type="submission" date="2024-03" db="EMBL/GenBank/DDBJ databases">
        <title>The Acrasis kona genome and developmental transcriptomes reveal deep origins of eukaryotic multicellular pathways.</title>
        <authorList>
            <person name="Sheikh S."/>
            <person name="Fu C.-J."/>
            <person name="Brown M.W."/>
            <person name="Baldauf S.L."/>
        </authorList>
    </citation>
    <scope>NUCLEOTIDE SEQUENCE [LARGE SCALE GENOMIC DNA]</scope>
    <source>
        <strain evidence="7 8">ATCC MYA-3509</strain>
    </source>
</reference>
<dbReference type="Pfam" id="PF07542">
    <property type="entry name" value="ATP12"/>
    <property type="match status" value="1"/>
</dbReference>
<comment type="caution">
    <text evidence="7">The sequence shown here is derived from an EMBL/GenBank/DDBJ whole genome shotgun (WGS) entry which is preliminary data.</text>
</comment>
<dbReference type="GO" id="GO:0033615">
    <property type="term" value="P:mitochondrial proton-transporting ATP synthase complex assembly"/>
    <property type="evidence" value="ECO:0007669"/>
    <property type="project" value="TreeGrafter"/>
</dbReference>
<dbReference type="AlphaFoldDB" id="A0AAW2ZMG5"/>
<name>A0AAW2ZMG5_9EUKA</name>
<organism evidence="7 8">
    <name type="scientific">Acrasis kona</name>
    <dbReference type="NCBI Taxonomy" id="1008807"/>
    <lineage>
        <taxon>Eukaryota</taxon>
        <taxon>Discoba</taxon>
        <taxon>Heterolobosea</taxon>
        <taxon>Tetramitia</taxon>
        <taxon>Eutetramitia</taxon>
        <taxon>Acrasidae</taxon>
        <taxon>Acrasis</taxon>
    </lineage>
</organism>
<feature type="region of interest" description="Disordered" evidence="6">
    <location>
        <begin position="82"/>
        <end position="102"/>
    </location>
</feature>
<keyword evidence="4" id="KW-0496">Mitochondrion</keyword>
<dbReference type="SUPFAM" id="SSF160909">
    <property type="entry name" value="ATP12-like"/>
    <property type="match status" value="1"/>
</dbReference>
<protein>
    <submittedName>
        <fullName evidence="7">ATP synthase Mitochondrial F1 complex assembly factor 2</fullName>
    </submittedName>
</protein>
<evidence type="ECO:0000256" key="1">
    <source>
        <dbReference type="ARBA" id="ARBA00004173"/>
    </source>
</evidence>
<keyword evidence="3" id="KW-0809">Transit peptide</keyword>
<dbReference type="PANTHER" id="PTHR21013:SF10">
    <property type="entry name" value="ATP SYNTHASE MITOCHONDRIAL F1 COMPLEX ASSEMBLY FACTOR 2"/>
    <property type="match status" value="1"/>
</dbReference>
<accession>A0AAW2ZMG5</accession>
<sequence>MLNIIRHSGRSIRCQTGFRLYNTTLYTRSESEQTPPTKEVAKKEKKVLDSDELAKVIARTIQRMKDDGEISRLGLNKRDEMDDPEVKARNEENSRWGRATSPLFNSDERNPRFYKSVAIEEYDHNDKKGYVVRIGQEQYLRSLTTNNVVVLPNKYLTNAVVAEWELQQEFIRPNTLPISNLLVNIQDAKDNPLHEEKLKGVVLGYFDAEFICHQEDLHQRDTIKYIESHWTPIIQWFEKTYEVKLKVFEGDSIADNPNQTDAKNAFIRKYSTNKNPKYLDEMLDLLPAHKLTALQQLTDATCSVTIAIALMEGGITREQAVNAAQWPLLFQIGSFGMVMGDHDLELSEQKMKISSIALFYKLYELHDE</sequence>
<evidence type="ECO:0000256" key="5">
    <source>
        <dbReference type="ARBA" id="ARBA00023186"/>
    </source>
</evidence>
<keyword evidence="5" id="KW-0143">Chaperone</keyword>
<dbReference type="Proteomes" id="UP001431209">
    <property type="component" value="Unassembled WGS sequence"/>
</dbReference>
<comment type="similarity">
    <text evidence="2">Belongs to the ATP12 family.</text>
</comment>
<evidence type="ECO:0000256" key="2">
    <source>
        <dbReference type="ARBA" id="ARBA00008231"/>
    </source>
</evidence>
<feature type="compositionally biased region" description="Basic and acidic residues" evidence="6">
    <location>
        <begin position="82"/>
        <end position="95"/>
    </location>
</feature>
<evidence type="ECO:0000256" key="6">
    <source>
        <dbReference type="SAM" id="MobiDB-lite"/>
    </source>
</evidence>
<dbReference type="Gene3D" id="3.30.2180.10">
    <property type="entry name" value="ATP12-like"/>
    <property type="match status" value="1"/>
</dbReference>
<evidence type="ECO:0000256" key="4">
    <source>
        <dbReference type="ARBA" id="ARBA00023128"/>
    </source>
</evidence>
<dbReference type="GO" id="GO:0005739">
    <property type="term" value="C:mitochondrion"/>
    <property type="evidence" value="ECO:0007669"/>
    <property type="project" value="UniProtKB-SubCell"/>
</dbReference>
<proteinExistence type="inferred from homology"/>
<evidence type="ECO:0000313" key="7">
    <source>
        <dbReference type="EMBL" id="KAL0491021.1"/>
    </source>
</evidence>
<evidence type="ECO:0000313" key="8">
    <source>
        <dbReference type="Proteomes" id="UP001431209"/>
    </source>
</evidence>
<keyword evidence="8" id="KW-1185">Reference proteome</keyword>
<dbReference type="EMBL" id="JAOPGA020001744">
    <property type="protein sequence ID" value="KAL0491021.1"/>
    <property type="molecule type" value="Genomic_DNA"/>
</dbReference>
<dbReference type="InterPro" id="IPR011419">
    <property type="entry name" value="ATP12_ATP_synth-F1-assembly"/>
</dbReference>
<dbReference type="InterPro" id="IPR023335">
    <property type="entry name" value="ATP12_ortho_dom_sf"/>
</dbReference>
<dbReference type="InterPro" id="IPR042272">
    <property type="entry name" value="ATP12_ATP_synth-F1-assembly_N"/>
</dbReference>